<dbReference type="InterPro" id="IPR003825">
    <property type="entry name" value="Colicin-V_CvpA"/>
</dbReference>
<keyword evidence="2 5" id="KW-0812">Transmembrane</keyword>
<feature type="transmembrane region" description="Helical" evidence="5">
    <location>
        <begin position="26"/>
        <end position="45"/>
    </location>
</feature>
<proteinExistence type="predicted"/>
<dbReference type="EMBL" id="CAEZYP010000074">
    <property type="protein sequence ID" value="CAB4729860.1"/>
    <property type="molecule type" value="Genomic_DNA"/>
</dbReference>
<evidence type="ECO:0000256" key="3">
    <source>
        <dbReference type="ARBA" id="ARBA00022989"/>
    </source>
</evidence>
<evidence type="ECO:0000313" key="6">
    <source>
        <dbReference type="EMBL" id="CAB4729860.1"/>
    </source>
</evidence>
<feature type="transmembrane region" description="Helical" evidence="5">
    <location>
        <begin position="52"/>
        <end position="72"/>
    </location>
</feature>
<reference evidence="6" key="1">
    <citation type="submission" date="2020-05" db="EMBL/GenBank/DDBJ databases">
        <authorList>
            <person name="Chiriac C."/>
            <person name="Salcher M."/>
            <person name="Ghai R."/>
            <person name="Kavagutti S V."/>
        </authorList>
    </citation>
    <scope>NUCLEOTIDE SEQUENCE</scope>
</reference>
<gene>
    <name evidence="6" type="ORF">UFOPK2735_00579</name>
</gene>
<dbReference type="Pfam" id="PF02674">
    <property type="entry name" value="Colicin_V"/>
    <property type="match status" value="1"/>
</dbReference>
<keyword evidence="3 5" id="KW-1133">Transmembrane helix</keyword>
<dbReference type="GO" id="GO:0009403">
    <property type="term" value="P:toxin biosynthetic process"/>
    <property type="evidence" value="ECO:0007669"/>
    <property type="project" value="InterPro"/>
</dbReference>
<name>A0A6J6S4E5_9ZZZZ</name>
<dbReference type="AlphaFoldDB" id="A0A6J6S4E5"/>
<organism evidence="6">
    <name type="scientific">freshwater metagenome</name>
    <dbReference type="NCBI Taxonomy" id="449393"/>
    <lineage>
        <taxon>unclassified sequences</taxon>
        <taxon>metagenomes</taxon>
        <taxon>ecological metagenomes</taxon>
    </lineage>
</organism>
<dbReference type="GO" id="GO:0016020">
    <property type="term" value="C:membrane"/>
    <property type="evidence" value="ECO:0007669"/>
    <property type="project" value="UniProtKB-SubCell"/>
</dbReference>
<evidence type="ECO:0000256" key="1">
    <source>
        <dbReference type="ARBA" id="ARBA00004141"/>
    </source>
</evidence>
<feature type="transmembrane region" description="Helical" evidence="5">
    <location>
        <begin position="92"/>
        <end position="114"/>
    </location>
</feature>
<evidence type="ECO:0000256" key="4">
    <source>
        <dbReference type="ARBA" id="ARBA00023136"/>
    </source>
</evidence>
<evidence type="ECO:0000256" key="2">
    <source>
        <dbReference type="ARBA" id="ARBA00022692"/>
    </source>
</evidence>
<protein>
    <submittedName>
        <fullName evidence="6">Unannotated protein</fullName>
    </submittedName>
</protein>
<keyword evidence="4 5" id="KW-0472">Membrane</keyword>
<sequence length="156" mass="16946">MIFDLIIAFIAVGAFFNGYKNGLLTTILRTAFFIAGGVGAMYLVVKYDQSGWLIAAIVVGAYVAAWVGTQIAKTLKFTLIRGPLKFLDSLLGAALEVGKYVIAFYVIGTILLWAPWSAGQNAVSESKFYLQVSKHAPGVIEDIRKEVEKALANPRL</sequence>
<accession>A0A6J6S4E5</accession>
<comment type="subcellular location">
    <subcellularLocation>
        <location evidence="1">Membrane</location>
        <topology evidence="1">Multi-pass membrane protein</topology>
    </subcellularLocation>
</comment>
<evidence type="ECO:0000256" key="5">
    <source>
        <dbReference type="SAM" id="Phobius"/>
    </source>
</evidence>